<dbReference type="PANTHER" id="PTHR32322">
    <property type="entry name" value="INNER MEMBRANE TRANSPORTER"/>
    <property type="match status" value="1"/>
</dbReference>
<feature type="transmembrane region" description="Helical" evidence="6">
    <location>
        <begin position="238"/>
        <end position="262"/>
    </location>
</feature>
<evidence type="ECO:0000256" key="3">
    <source>
        <dbReference type="ARBA" id="ARBA00022692"/>
    </source>
</evidence>
<feature type="transmembrane region" description="Helical" evidence="6">
    <location>
        <begin position="183"/>
        <end position="200"/>
    </location>
</feature>
<comment type="caution">
    <text evidence="8">The sequence shown here is derived from an EMBL/GenBank/DDBJ whole genome shotgun (WGS) entry which is preliminary data.</text>
</comment>
<keyword evidence="5 6" id="KW-0472">Membrane</keyword>
<dbReference type="Pfam" id="PF00892">
    <property type="entry name" value="EamA"/>
    <property type="match status" value="2"/>
</dbReference>
<name>A0A8J4HBW4_9PROT</name>
<dbReference type="PANTHER" id="PTHR32322:SF2">
    <property type="entry name" value="EAMA DOMAIN-CONTAINING PROTEIN"/>
    <property type="match status" value="1"/>
</dbReference>
<dbReference type="SUPFAM" id="SSF103481">
    <property type="entry name" value="Multidrug resistance efflux transporter EmrE"/>
    <property type="match status" value="2"/>
</dbReference>
<evidence type="ECO:0000256" key="4">
    <source>
        <dbReference type="ARBA" id="ARBA00022989"/>
    </source>
</evidence>
<evidence type="ECO:0000256" key="5">
    <source>
        <dbReference type="ARBA" id="ARBA00023136"/>
    </source>
</evidence>
<keyword evidence="4 6" id="KW-1133">Transmembrane helix</keyword>
<organism evidence="8">
    <name type="scientific">Acidicaldus sp</name>
    <dbReference type="NCBI Taxonomy" id="1872105"/>
    <lineage>
        <taxon>Bacteria</taxon>
        <taxon>Pseudomonadati</taxon>
        <taxon>Pseudomonadota</taxon>
        <taxon>Alphaproteobacteria</taxon>
        <taxon>Acetobacterales</taxon>
        <taxon>Acetobacteraceae</taxon>
        <taxon>Acidicaldus</taxon>
    </lineage>
</organism>
<dbReference type="EMBL" id="DTQM01000239">
    <property type="protein sequence ID" value="HGC44049.1"/>
    <property type="molecule type" value="Genomic_DNA"/>
</dbReference>
<dbReference type="InterPro" id="IPR050638">
    <property type="entry name" value="AA-Vitamin_Transporters"/>
</dbReference>
<feature type="transmembrane region" description="Helical" evidence="6">
    <location>
        <begin position="68"/>
        <end position="91"/>
    </location>
</feature>
<evidence type="ECO:0000313" key="8">
    <source>
        <dbReference type="EMBL" id="HGC44049.1"/>
    </source>
</evidence>
<accession>A0A8J4HBW4</accession>
<dbReference type="InterPro" id="IPR000620">
    <property type="entry name" value="EamA_dom"/>
</dbReference>
<feature type="transmembrane region" description="Helical" evidence="6">
    <location>
        <begin position="212"/>
        <end position="231"/>
    </location>
</feature>
<evidence type="ECO:0000256" key="1">
    <source>
        <dbReference type="ARBA" id="ARBA00004141"/>
    </source>
</evidence>
<evidence type="ECO:0000259" key="7">
    <source>
        <dbReference type="Pfam" id="PF00892"/>
    </source>
</evidence>
<evidence type="ECO:0000256" key="2">
    <source>
        <dbReference type="ARBA" id="ARBA00007362"/>
    </source>
</evidence>
<dbReference type="InterPro" id="IPR037185">
    <property type="entry name" value="EmrE-like"/>
</dbReference>
<feature type="transmembrane region" description="Helical" evidence="6">
    <location>
        <begin position="268"/>
        <end position="286"/>
    </location>
</feature>
<feature type="transmembrane region" description="Helical" evidence="6">
    <location>
        <begin position="34"/>
        <end position="56"/>
    </location>
</feature>
<feature type="domain" description="EamA" evidence="7">
    <location>
        <begin position="152"/>
        <end position="284"/>
    </location>
</feature>
<feature type="transmembrane region" description="Helical" evidence="6">
    <location>
        <begin position="97"/>
        <end position="115"/>
    </location>
</feature>
<proteinExistence type="inferred from homology"/>
<protein>
    <submittedName>
        <fullName evidence="8">DMT family transporter</fullName>
    </submittedName>
</protein>
<dbReference type="GO" id="GO:0016020">
    <property type="term" value="C:membrane"/>
    <property type="evidence" value="ECO:0007669"/>
    <property type="project" value="UniProtKB-SubCell"/>
</dbReference>
<keyword evidence="3 6" id="KW-0812">Transmembrane</keyword>
<feature type="transmembrane region" description="Helical" evidence="6">
    <location>
        <begin position="149"/>
        <end position="171"/>
    </location>
</feature>
<feature type="transmembrane region" description="Helical" evidence="6">
    <location>
        <begin position="124"/>
        <end position="143"/>
    </location>
</feature>
<comment type="subcellular location">
    <subcellularLocation>
        <location evidence="1">Membrane</location>
        <topology evidence="1">Multi-pass membrane protein</topology>
    </subcellularLocation>
</comment>
<sequence length="291" mass="29637">MSPAGLAQLAGAVVLLGGAWPVTKYAVALGASPLWFALGRAGFSALASFALLGALGRLRLPGRADGPALFAVGVLQLAGFFALAHIAVAYVPAGRTAILSNTTTIFVVPLSVLVLRERLTLRRLLAVLVGLAGIVTLLGPWAIDWHRPGVVIGNGFLLGAAASWSLAIIAVRRFPPRLSMLELLPWCFALGTLLLTPLVLLHGGSGRWPPGALAAVGLIGFIAGPIGTWCVMQAAVSLPALVASVGFLATPATGLLLATVTLGEPLDAATALGAALILAGVGVAVWPGRRR</sequence>
<dbReference type="AlphaFoldDB" id="A0A8J4HBW4"/>
<comment type="similarity">
    <text evidence="2">Belongs to the EamA transporter family.</text>
</comment>
<reference evidence="8" key="1">
    <citation type="journal article" date="2020" name="mSystems">
        <title>Genome- and Community-Level Interaction Insights into Carbon Utilization and Element Cycling Functions of Hydrothermarchaeota in Hydrothermal Sediment.</title>
        <authorList>
            <person name="Zhou Z."/>
            <person name="Liu Y."/>
            <person name="Xu W."/>
            <person name="Pan J."/>
            <person name="Luo Z.H."/>
            <person name="Li M."/>
        </authorList>
    </citation>
    <scope>NUCLEOTIDE SEQUENCE</scope>
    <source>
        <strain evidence="8">SpSt-997</strain>
    </source>
</reference>
<gene>
    <name evidence="8" type="ORF">ENY07_12640</name>
</gene>
<feature type="domain" description="EamA" evidence="7">
    <location>
        <begin position="5"/>
        <end position="137"/>
    </location>
</feature>
<evidence type="ECO:0000256" key="6">
    <source>
        <dbReference type="SAM" id="Phobius"/>
    </source>
</evidence>